<keyword evidence="3" id="KW-0067">ATP-binding</keyword>
<dbReference type="PROSITE" id="PS51221">
    <property type="entry name" value="TTL"/>
    <property type="match status" value="1"/>
</dbReference>
<gene>
    <name evidence="5" type="primary">LOC106156330</name>
</gene>
<dbReference type="PANTHER" id="PTHR12241:SF162">
    <property type="entry name" value="TUBULIN MONOGLUTAMYLASE TTLL4"/>
    <property type="match status" value="1"/>
</dbReference>
<dbReference type="SUPFAM" id="SSF56059">
    <property type="entry name" value="Glutathione synthetase ATP-binding domain-like"/>
    <property type="match status" value="1"/>
</dbReference>
<evidence type="ECO:0000313" key="5">
    <source>
        <dbReference type="RefSeq" id="XP_013386992.1"/>
    </source>
</evidence>
<dbReference type="GO" id="GO:0015631">
    <property type="term" value="F:tubulin binding"/>
    <property type="evidence" value="ECO:0007669"/>
    <property type="project" value="TreeGrafter"/>
</dbReference>
<dbReference type="Gene3D" id="3.30.470.20">
    <property type="entry name" value="ATP-grasp fold, B domain"/>
    <property type="match status" value="1"/>
</dbReference>
<dbReference type="GO" id="GO:0036064">
    <property type="term" value="C:ciliary basal body"/>
    <property type="evidence" value="ECO:0007669"/>
    <property type="project" value="TreeGrafter"/>
</dbReference>
<dbReference type="InParanoid" id="A0A1S3HLU7"/>
<evidence type="ECO:0000256" key="3">
    <source>
        <dbReference type="ARBA" id="ARBA00022840"/>
    </source>
</evidence>
<dbReference type="GO" id="GO:0005524">
    <property type="term" value="F:ATP binding"/>
    <property type="evidence" value="ECO:0007669"/>
    <property type="project" value="UniProtKB-KW"/>
</dbReference>
<dbReference type="GO" id="GO:0070740">
    <property type="term" value="F:tubulin-glutamic acid ligase activity"/>
    <property type="evidence" value="ECO:0007669"/>
    <property type="project" value="TreeGrafter"/>
</dbReference>
<dbReference type="Proteomes" id="UP000085678">
    <property type="component" value="Unplaced"/>
</dbReference>
<name>A0A1S3HLU7_LINAN</name>
<dbReference type="KEGG" id="lak:106156330"/>
<dbReference type="GO" id="GO:0000226">
    <property type="term" value="P:microtubule cytoskeleton organization"/>
    <property type="evidence" value="ECO:0007669"/>
    <property type="project" value="TreeGrafter"/>
</dbReference>
<keyword evidence="4" id="KW-1185">Reference proteome</keyword>
<sequence length="242" mass="28739">MWVGRYTGCFPPSETHMFKTITPNKKYNHLPNNWSIGCKDRLAHKMRKMKMAHGKQFNFHPPTYLTPDEMEAVKKAWESGPKNQLWILKPYCFYGGKGIEVIHQFGQIPLQHRRIAQRYIPNPFLINGYKFDLRVLVLVTSVDPLRVYVYRDGLVRFATKKFTTRAFDETIHLTNVEVNEKNPDYKLRYSMQTGHKWSFNKLWEHLKTKDGTDHEPIWEKIKDIALKTIIGFYFILNLHFSF</sequence>
<accession>A0A1S3HLU7</accession>
<proteinExistence type="predicted"/>
<evidence type="ECO:0000313" key="4">
    <source>
        <dbReference type="Proteomes" id="UP000085678"/>
    </source>
</evidence>
<dbReference type="RefSeq" id="XP_013386992.1">
    <property type="nucleotide sequence ID" value="XM_013531538.1"/>
</dbReference>
<keyword evidence="1" id="KW-0436">Ligase</keyword>
<evidence type="ECO:0000256" key="1">
    <source>
        <dbReference type="ARBA" id="ARBA00022598"/>
    </source>
</evidence>
<evidence type="ECO:0000256" key="2">
    <source>
        <dbReference type="ARBA" id="ARBA00022741"/>
    </source>
</evidence>
<dbReference type="Pfam" id="PF03133">
    <property type="entry name" value="TTL"/>
    <property type="match status" value="1"/>
</dbReference>
<organism evidence="4 5">
    <name type="scientific">Lingula anatina</name>
    <name type="common">Brachiopod</name>
    <name type="synonym">Lingula unguis</name>
    <dbReference type="NCBI Taxonomy" id="7574"/>
    <lineage>
        <taxon>Eukaryota</taxon>
        <taxon>Metazoa</taxon>
        <taxon>Spiralia</taxon>
        <taxon>Lophotrochozoa</taxon>
        <taxon>Brachiopoda</taxon>
        <taxon>Linguliformea</taxon>
        <taxon>Lingulata</taxon>
        <taxon>Lingulida</taxon>
        <taxon>Linguloidea</taxon>
        <taxon>Lingulidae</taxon>
        <taxon>Lingula</taxon>
    </lineage>
</organism>
<dbReference type="PANTHER" id="PTHR12241">
    <property type="entry name" value="TUBULIN POLYGLUTAMYLASE"/>
    <property type="match status" value="1"/>
</dbReference>
<dbReference type="InterPro" id="IPR004344">
    <property type="entry name" value="TTL/TTLL_fam"/>
</dbReference>
<keyword evidence="2" id="KW-0547">Nucleotide-binding</keyword>
<protein>
    <submittedName>
        <fullName evidence="5">Tubulin polyglutamylase TTLL4-like</fullName>
    </submittedName>
</protein>
<dbReference type="OrthoDB" id="202825at2759"/>
<dbReference type="GeneID" id="106156330"/>
<dbReference type="AlphaFoldDB" id="A0A1S3HLU7"/>
<reference evidence="5" key="1">
    <citation type="submission" date="2025-08" db="UniProtKB">
        <authorList>
            <consortium name="RefSeq"/>
        </authorList>
    </citation>
    <scope>IDENTIFICATION</scope>
    <source>
        <tissue evidence="5">Gonads</tissue>
    </source>
</reference>